<dbReference type="AlphaFoldDB" id="A0A1F8C1H6"/>
<dbReference type="STRING" id="1802525.A2975_03880"/>
<sequence>MDQKITAYIEALVLEVLQAPWYSGLEENKKEEIADKLRDYFNTSILDVLIDNLDSKQLQEVKSMMGDMDALEQKLEEYASQIPMLITHIENGLNEAVNKVKTDPNLLQG</sequence>
<evidence type="ECO:0000313" key="1">
    <source>
        <dbReference type="EMBL" id="OGM70186.1"/>
    </source>
</evidence>
<organism evidence="1 2">
    <name type="scientific">Candidatus Woesebacteria bacterium RIFCSPLOWO2_01_FULL_44_14</name>
    <dbReference type="NCBI Taxonomy" id="1802525"/>
    <lineage>
        <taxon>Bacteria</taxon>
        <taxon>Candidatus Woeseibacteriota</taxon>
    </lineage>
</organism>
<dbReference type="Proteomes" id="UP000178429">
    <property type="component" value="Unassembled WGS sequence"/>
</dbReference>
<dbReference type="EMBL" id="MGHL01000006">
    <property type="protein sequence ID" value="OGM70186.1"/>
    <property type="molecule type" value="Genomic_DNA"/>
</dbReference>
<accession>A0A1F8C1H6</accession>
<gene>
    <name evidence="1" type="ORF">A2975_03880</name>
</gene>
<reference evidence="1 2" key="1">
    <citation type="journal article" date="2016" name="Nat. Commun.">
        <title>Thousands of microbial genomes shed light on interconnected biogeochemical processes in an aquifer system.</title>
        <authorList>
            <person name="Anantharaman K."/>
            <person name="Brown C.T."/>
            <person name="Hug L.A."/>
            <person name="Sharon I."/>
            <person name="Castelle C.J."/>
            <person name="Probst A.J."/>
            <person name="Thomas B.C."/>
            <person name="Singh A."/>
            <person name="Wilkins M.J."/>
            <person name="Karaoz U."/>
            <person name="Brodie E.L."/>
            <person name="Williams K.H."/>
            <person name="Hubbard S.S."/>
            <person name="Banfield J.F."/>
        </authorList>
    </citation>
    <scope>NUCLEOTIDE SEQUENCE [LARGE SCALE GENOMIC DNA]</scope>
</reference>
<comment type="caution">
    <text evidence="1">The sequence shown here is derived from an EMBL/GenBank/DDBJ whole genome shotgun (WGS) entry which is preliminary data.</text>
</comment>
<protein>
    <submittedName>
        <fullName evidence="1">Uncharacterized protein</fullName>
    </submittedName>
</protein>
<proteinExistence type="predicted"/>
<name>A0A1F8C1H6_9BACT</name>
<evidence type="ECO:0000313" key="2">
    <source>
        <dbReference type="Proteomes" id="UP000178429"/>
    </source>
</evidence>